<dbReference type="Pfam" id="PF05199">
    <property type="entry name" value="GMC_oxred_C"/>
    <property type="match status" value="1"/>
</dbReference>
<gene>
    <name evidence="6" type="ORF">ITX44_23570</name>
</gene>
<name>A0ABS2TWK3_9ACTN</name>
<dbReference type="InterPro" id="IPR036188">
    <property type="entry name" value="FAD/NAD-bd_sf"/>
</dbReference>
<evidence type="ECO:0000256" key="3">
    <source>
        <dbReference type="ARBA" id="ARBA00022630"/>
    </source>
</evidence>
<dbReference type="PANTHER" id="PTHR11552:SF147">
    <property type="entry name" value="CHOLINE DEHYDROGENASE, MITOCHONDRIAL"/>
    <property type="match status" value="1"/>
</dbReference>
<organism evidence="6 7">
    <name type="scientific">Actinacidiphila acididurans</name>
    <dbReference type="NCBI Taxonomy" id="2784346"/>
    <lineage>
        <taxon>Bacteria</taxon>
        <taxon>Bacillati</taxon>
        <taxon>Actinomycetota</taxon>
        <taxon>Actinomycetes</taxon>
        <taxon>Kitasatosporales</taxon>
        <taxon>Streptomycetaceae</taxon>
        <taxon>Actinacidiphila</taxon>
    </lineage>
</organism>
<protein>
    <submittedName>
        <fullName evidence="6">GMC family oxidoreductase N-terminal domain-containing protein</fullName>
    </submittedName>
</protein>
<dbReference type="Gene3D" id="3.50.50.60">
    <property type="entry name" value="FAD/NAD(P)-binding domain"/>
    <property type="match status" value="1"/>
</dbReference>
<accession>A0ABS2TWK3</accession>
<comment type="cofactor">
    <cofactor evidence="1">
        <name>FAD</name>
        <dbReference type="ChEBI" id="CHEBI:57692"/>
    </cofactor>
</comment>
<sequence length="519" mass="55098">MAAEEGYDFVVVGAGSAGSVVAHRLASRTAARVLLVEAGGPDLRPEIHDQALSGVLSLWGPGELDWGYATEPQPGLGGRVVPIARGKVWGGSSSINAMLHVRGNRRDFERWAALGNEGWGYRDVLPYFRRSETFRGQASDYRGTEGPVSVLTHAEATPVSRALFAAGAEIGLRDGGAAFDYNAAEQEDTVFFYQSTKNPDLTRSSSATAYLHPALDLPNLTVRDRSLATRLTVAGGRVTGLAYVRDGRYEYARAEREVIVCAGAFESPHLLMLSGIGPAGQLRRHGIGVVADLPAVGANLQDHMILPVAYLSTGFRDAEATLIAETGFFVRTGDQAAEEPPGLQMNLGGLKFVPPDLDQDGPGFTFAPVITQPRSTGSVRLTSGDPAERMAVDPGYLTDRADVESFLEGVETARALAASRAFEPFAKAEIAPGPHARTRAELIAYVRGYAGTLWHPVGTCRMGTGEDAVVDPRLRVRGVDGLRVADASVMPRIVAGNTNAATLMIGEKAADMVIADSGL</sequence>
<keyword evidence="4" id="KW-0274">FAD</keyword>
<reference evidence="6 7" key="1">
    <citation type="submission" date="2021-01" db="EMBL/GenBank/DDBJ databases">
        <title>Streptomyces acididurans sp. nov., isolated from a peat swamp forest soil.</title>
        <authorList>
            <person name="Chantavorakit T."/>
            <person name="Duangmal K."/>
        </authorList>
    </citation>
    <scope>NUCLEOTIDE SEQUENCE [LARGE SCALE GENOMIC DNA]</scope>
    <source>
        <strain evidence="6 7">KK5PA1</strain>
    </source>
</reference>
<evidence type="ECO:0000256" key="4">
    <source>
        <dbReference type="ARBA" id="ARBA00022827"/>
    </source>
</evidence>
<comment type="similarity">
    <text evidence="2">Belongs to the GMC oxidoreductase family.</text>
</comment>
<evidence type="ECO:0000259" key="5">
    <source>
        <dbReference type="PROSITE" id="PS00624"/>
    </source>
</evidence>
<feature type="domain" description="Glucose-methanol-choline oxidoreductase N-terminal" evidence="5">
    <location>
        <begin position="263"/>
        <end position="277"/>
    </location>
</feature>
<dbReference type="PIRSF" id="PIRSF000137">
    <property type="entry name" value="Alcohol_oxidase"/>
    <property type="match status" value="1"/>
</dbReference>
<evidence type="ECO:0000313" key="7">
    <source>
        <dbReference type="Proteomes" id="UP000749040"/>
    </source>
</evidence>
<dbReference type="InterPro" id="IPR007867">
    <property type="entry name" value="GMC_OxRtase_C"/>
</dbReference>
<dbReference type="Pfam" id="PF00732">
    <property type="entry name" value="GMC_oxred_N"/>
    <property type="match status" value="1"/>
</dbReference>
<keyword evidence="3" id="KW-0285">Flavoprotein</keyword>
<dbReference type="SUPFAM" id="SSF54373">
    <property type="entry name" value="FAD-linked reductases, C-terminal domain"/>
    <property type="match status" value="1"/>
</dbReference>
<comment type="caution">
    <text evidence="6">The sequence shown here is derived from an EMBL/GenBank/DDBJ whole genome shotgun (WGS) entry which is preliminary data.</text>
</comment>
<evidence type="ECO:0000256" key="2">
    <source>
        <dbReference type="ARBA" id="ARBA00010790"/>
    </source>
</evidence>
<dbReference type="SUPFAM" id="SSF51905">
    <property type="entry name" value="FAD/NAD(P)-binding domain"/>
    <property type="match status" value="1"/>
</dbReference>
<dbReference type="Proteomes" id="UP000749040">
    <property type="component" value="Unassembled WGS sequence"/>
</dbReference>
<dbReference type="PANTHER" id="PTHR11552">
    <property type="entry name" value="GLUCOSE-METHANOL-CHOLINE GMC OXIDOREDUCTASE"/>
    <property type="match status" value="1"/>
</dbReference>
<dbReference type="InterPro" id="IPR000172">
    <property type="entry name" value="GMC_OxRdtase_N"/>
</dbReference>
<evidence type="ECO:0000256" key="1">
    <source>
        <dbReference type="ARBA" id="ARBA00001974"/>
    </source>
</evidence>
<dbReference type="Gene3D" id="3.30.560.10">
    <property type="entry name" value="Glucose Oxidase, domain 3"/>
    <property type="match status" value="1"/>
</dbReference>
<keyword evidence="7" id="KW-1185">Reference proteome</keyword>
<dbReference type="RefSeq" id="WP_205359330.1">
    <property type="nucleotide sequence ID" value="NZ_JADKYB010000013.1"/>
</dbReference>
<evidence type="ECO:0000313" key="6">
    <source>
        <dbReference type="EMBL" id="MBM9507462.1"/>
    </source>
</evidence>
<dbReference type="EMBL" id="JADKYB010000013">
    <property type="protein sequence ID" value="MBM9507462.1"/>
    <property type="molecule type" value="Genomic_DNA"/>
</dbReference>
<proteinExistence type="inferred from homology"/>
<dbReference type="InterPro" id="IPR012132">
    <property type="entry name" value="GMC_OxRdtase"/>
</dbReference>
<dbReference type="PROSITE" id="PS00624">
    <property type="entry name" value="GMC_OXRED_2"/>
    <property type="match status" value="1"/>
</dbReference>